<protein>
    <submittedName>
        <fullName evidence="9">M42 family metallopeptidase</fullName>
    </submittedName>
</protein>
<feature type="binding site" evidence="8">
    <location>
        <position position="236"/>
    </location>
    <ligand>
        <name>Zn(2+)</name>
        <dbReference type="ChEBI" id="CHEBI:29105"/>
        <label>1</label>
    </ligand>
</feature>
<gene>
    <name evidence="9" type="ORF">H1164_13385</name>
</gene>
<name>A0A7W1XC40_9BACL</name>
<dbReference type="SUPFAM" id="SSF53187">
    <property type="entry name" value="Zn-dependent exopeptidases"/>
    <property type="match status" value="1"/>
</dbReference>
<evidence type="ECO:0000256" key="8">
    <source>
        <dbReference type="PIRSR" id="PIRSR001123-2"/>
    </source>
</evidence>
<dbReference type="RefSeq" id="WP_033102289.1">
    <property type="nucleotide sequence ID" value="NZ_JACEIP010000023.1"/>
</dbReference>
<dbReference type="GO" id="GO:0046872">
    <property type="term" value="F:metal ion binding"/>
    <property type="evidence" value="ECO:0007669"/>
    <property type="project" value="UniProtKB-UniRule"/>
</dbReference>
<evidence type="ECO:0000256" key="6">
    <source>
        <dbReference type="PIRNR" id="PIRNR001123"/>
    </source>
</evidence>
<feature type="binding site" evidence="8">
    <location>
        <position position="66"/>
    </location>
    <ligand>
        <name>Zn(2+)</name>
        <dbReference type="ChEBI" id="CHEBI:29105"/>
        <label>1</label>
    </ligand>
</feature>
<evidence type="ECO:0000256" key="7">
    <source>
        <dbReference type="PIRSR" id="PIRSR001123-1"/>
    </source>
</evidence>
<feature type="binding site" evidence="8">
    <location>
        <position position="181"/>
    </location>
    <ligand>
        <name>Zn(2+)</name>
        <dbReference type="ChEBI" id="CHEBI:29105"/>
        <label>1</label>
    </ligand>
</feature>
<dbReference type="InterPro" id="IPR023367">
    <property type="entry name" value="Peptidase_M42_dom2"/>
</dbReference>
<dbReference type="Proteomes" id="UP000530514">
    <property type="component" value="Unassembled WGS sequence"/>
</dbReference>
<comment type="caution">
    <text evidence="9">The sequence shown here is derived from an EMBL/GenBank/DDBJ whole genome shotgun (WGS) entry which is preliminary data.</text>
</comment>
<keyword evidence="3" id="KW-0645">Protease</keyword>
<sequence>MATIQWERFEKLTQTPGAPGFEHEVRKIMRSYISEYTGEIIQDRLGGLFGVKKGDPNGPKVMVASHMDEVAFMVTKITSEGFLKFQPLGGWWSQVMLAQRVDVINRSGKRIPGIIGSIPPHLLSEERRRKPVEIGQMFIDIGAESEEEVREWGIRPGDVAVPHFPFVEMEGGKRLLSKAWDNRFGCGLVLELLDGLKHNHHPNVIYAGATVQEEVGLRGAGTAATLIDPDIFFAVDSGPAGDIPGVNDGFGKIGKGVVIRLYDRSMITLPGMRDFLLDTAESENIPYQFFVSQGGTDAGRAHQTGIGIPSAAIGICARYIHSHAAVVDKEDIEAAKAFAIALMKRLDRAAFEAILPR</sequence>
<keyword evidence="4 8" id="KW-0479">Metal-binding</keyword>
<evidence type="ECO:0000256" key="1">
    <source>
        <dbReference type="ARBA" id="ARBA00006272"/>
    </source>
</evidence>
<keyword evidence="10" id="KW-1185">Reference proteome</keyword>
<evidence type="ECO:0000313" key="10">
    <source>
        <dbReference type="Proteomes" id="UP000530514"/>
    </source>
</evidence>
<dbReference type="PIRSF" id="PIRSF001123">
    <property type="entry name" value="PepA_GA"/>
    <property type="match status" value="1"/>
</dbReference>
<evidence type="ECO:0000256" key="4">
    <source>
        <dbReference type="ARBA" id="ARBA00022723"/>
    </source>
</evidence>
<keyword evidence="5" id="KW-0378">Hydrolase</keyword>
<feature type="binding site" evidence="8">
    <location>
        <position position="321"/>
    </location>
    <ligand>
        <name>Zn(2+)</name>
        <dbReference type="ChEBI" id="CHEBI:29105"/>
        <label>2</label>
    </ligand>
</feature>
<dbReference type="Gene3D" id="2.40.30.40">
    <property type="entry name" value="Peptidase M42, domain 2"/>
    <property type="match status" value="1"/>
</dbReference>
<feature type="active site" description="Proton acceptor" evidence="7">
    <location>
        <position position="213"/>
    </location>
</feature>
<dbReference type="Pfam" id="PF05343">
    <property type="entry name" value="Peptidase_M42"/>
    <property type="match status" value="1"/>
</dbReference>
<dbReference type="EMBL" id="JACEIP010000023">
    <property type="protein sequence ID" value="MBA4543881.1"/>
    <property type="molecule type" value="Genomic_DNA"/>
</dbReference>
<feature type="binding site" evidence="8">
    <location>
        <position position="181"/>
    </location>
    <ligand>
        <name>Zn(2+)</name>
        <dbReference type="ChEBI" id="CHEBI:29105"/>
        <label>2</label>
    </ligand>
</feature>
<dbReference type="InterPro" id="IPR051464">
    <property type="entry name" value="Peptidase_M42_aminopept"/>
</dbReference>
<comment type="cofactor">
    <cofactor evidence="8">
        <name>a divalent metal cation</name>
        <dbReference type="ChEBI" id="CHEBI:60240"/>
    </cofactor>
    <text evidence="8">Binds 2 divalent metal cations per subunit.</text>
</comment>
<comment type="similarity">
    <text evidence="1 6">Belongs to the peptidase M42 family.</text>
</comment>
<dbReference type="GO" id="GO:0004177">
    <property type="term" value="F:aminopeptidase activity"/>
    <property type="evidence" value="ECO:0007669"/>
    <property type="project" value="UniProtKB-UniRule"/>
</dbReference>
<dbReference type="AlphaFoldDB" id="A0A7W1XC40"/>
<evidence type="ECO:0000256" key="5">
    <source>
        <dbReference type="ARBA" id="ARBA00022801"/>
    </source>
</evidence>
<dbReference type="PANTHER" id="PTHR32481:SF0">
    <property type="entry name" value="AMINOPEPTIDASE YPDE-RELATED"/>
    <property type="match status" value="1"/>
</dbReference>
<feature type="binding site" evidence="8">
    <location>
        <position position="214"/>
    </location>
    <ligand>
        <name>Zn(2+)</name>
        <dbReference type="ChEBI" id="CHEBI:29105"/>
        <label>2</label>
    </ligand>
</feature>
<dbReference type="CDD" id="cd05656">
    <property type="entry name" value="M42_Frv"/>
    <property type="match status" value="1"/>
</dbReference>
<organism evidence="9 10">
    <name type="scientific">Thermoactinomyces daqus</name>
    <dbReference type="NCBI Taxonomy" id="1329516"/>
    <lineage>
        <taxon>Bacteria</taxon>
        <taxon>Bacillati</taxon>
        <taxon>Bacillota</taxon>
        <taxon>Bacilli</taxon>
        <taxon>Bacillales</taxon>
        <taxon>Thermoactinomycetaceae</taxon>
        <taxon>Thermoactinomyces</taxon>
    </lineage>
</organism>
<dbReference type="OrthoDB" id="9772053at2"/>
<proteinExistence type="inferred from homology"/>
<dbReference type="GO" id="GO:0006508">
    <property type="term" value="P:proteolysis"/>
    <property type="evidence" value="ECO:0007669"/>
    <property type="project" value="UniProtKB-KW"/>
</dbReference>
<dbReference type="Gene3D" id="3.40.630.10">
    <property type="entry name" value="Zn peptidases"/>
    <property type="match status" value="1"/>
</dbReference>
<dbReference type="SUPFAM" id="SSF101821">
    <property type="entry name" value="Aminopeptidase/glucanase lid domain"/>
    <property type="match status" value="1"/>
</dbReference>
<evidence type="ECO:0000256" key="3">
    <source>
        <dbReference type="ARBA" id="ARBA00022670"/>
    </source>
</evidence>
<dbReference type="InterPro" id="IPR008007">
    <property type="entry name" value="Peptidase_M42"/>
</dbReference>
<evidence type="ECO:0000313" key="9">
    <source>
        <dbReference type="EMBL" id="MBA4543881.1"/>
    </source>
</evidence>
<evidence type="ECO:0000256" key="2">
    <source>
        <dbReference type="ARBA" id="ARBA00022438"/>
    </source>
</evidence>
<dbReference type="PANTHER" id="PTHR32481">
    <property type="entry name" value="AMINOPEPTIDASE"/>
    <property type="match status" value="1"/>
</dbReference>
<accession>A0A7W1XC40</accession>
<keyword evidence="2" id="KW-0031">Aminopeptidase</keyword>
<reference evidence="9 10" key="1">
    <citation type="submission" date="2020-07" db="EMBL/GenBank/DDBJ databases">
        <authorList>
            <person name="Feng H."/>
        </authorList>
    </citation>
    <scope>NUCLEOTIDE SEQUENCE [LARGE SCALE GENOMIC DNA]</scope>
    <source>
        <strain evidence="10">s-11</strain>
    </source>
</reference>